<reference evidence="1" key="1">
    <citation type="submission" date="2023-03" db="EMBL/GenBank/DDBJ databases">
        <title>Actinorhabdospora filicis NBRC 111898.</title>
        <authorList>
            <person name="Ichikawa N."/>
            <person name="Sato H."/>
            <person name="Tonouchi N."/>
        </authorList>
    </citation>
    <scope>NUCLEOTIDE SEQUENCE</scope>
    <source>
        <strain evidence="1">NBRC 111898</strain>
    </source>
</reference>
<organism evidence="1 2">
    <name type="scientific">Actinorhabdospora filicis</name>
    <dbReference type="NCBI Taxonomy" id="1785913"/>
    <lineage>
        <taxon>Bacteria</taxon>
        <taxon>Bacillati</taxon>
        <taxon>Actinomycetota</taxon>
        <taxon>Actinomycetes</taxon>
        <taxon>Micromonosporales</taxon>
        <taxon>Micromonosporaceae</taxon>
        <taxon>Actinorhabdospora</taxon>
    </lineage>
</organism>
<sequence>MTRRFVVWVGAIALILGGFSYVGVGCMNKDGGASRTVTADEAARLSGVRQKNLAMGTVAVLARMPKELGETEISGWVDWTQPLVYAAVKPSSQPTYTGLVQAVPGLVATRPGDHAADPATLPADGWSVRRTSVMESEQSPDPTTRALDIVLSAMMVLAADRPDDQRALQEKALWLEEGTIDGVPVDVFRAPLAVGPAPDPSSSASAAPAGAQPEAIMHVDREGRLRRLQVNPGGQGLATIDLLLEQRPDPAQARIPAIDLLGGPPVAPRKVTDAEATLLAGLRKENAGTVSTVDLTMPVADGEVLRAVGWVDWRRPLLYLTVDNPGEEQDGQMLVLPGGVGWRSAPVKGEAKRPPATPPAGGWRTQAWSERVDPNAGAGDMDLLLFKLMSLVSGRADDTAVVKEHASWLREARLGKLRATTFELPMSGDQAAPSGQAPFRYWVTNDKSLRRVEMRTRQYGLAHADLAPGTLGYLQIPSAVTAALGG</sequence>
<dbReference type="AlphaFoldDB" id="A0A9W6SMI7"/>
<evidence type="ECO:0000313" key="2">
    <source>
        <dbReference type="Proteomes" id="UP001165079"/>
    </source>
</evidence>
<comment type="caution">
    <text evidence="1">The sequence shown here is derived from an EMBL/GenBank/DDBJ whole genome shotgun (WGS) entry which is preliminary data.</text>
</comment>
<evidence type="ECO:0000313" key="1">
    <source>
        <dbReference type="EMBL" id="GLZ78963.1"/>
    </source>
</evidence>
<keyword evidence="2" id="KW-1185">Reference proteome</keyword>
<name>A0A9W6SMI7_9ACTN</name>
<gene>
    <name evidence="1" type="ORF">Afil01_37700</name>
</gene>
<accession>A0A9W6SMI7</accession>
<dbReference type="Proteomes" id="UP001165079">
    <property type="component" value="Unassembled WGS sequence"/>
</dbReference>
<proteinExistence type="predicted"/>
<protein>
    <submittedName>
        <fullName evidence="1">Uncharacterized protein</fullName>
    </submittedName>
</protein>
<dbReference type="EMBL" id="BSTX01000002">
    <property type="protein sequence ID" value="GLZ78963.1"/>
    <property type="molecule type" value="Genomic_DNA"/>
</dbReference>
<dbReference type="RefSeq" id="WP_285664094.1">
    <property type="nucleotide sequence ID" value="NZ_BSTX01000002.1"/>
</dbReference>
<dbReference type="PROSITE" id="PS51257">
    <property type="entry name" value="PROKAR_LIPOPROTEIN"/>
    <property type="match status" value="1"/>
</dbReference>